<dbReference type="AlphaFoldDB" id="A0A8S2F358"/>
<dbReference type="Proteomes" id="UP000682733">
    <property type="component" value="Unassembled WGS sequence"/>
</dbReference>
<dbReference type="GO" id="GO:0005634">
    <property type="term" value="C:nucleus"/>
    <property type="evidence" value="ECO:0007669"/>
    <property type="project" value="UniProtKB-SubCell"/>
</dbReference>
<sequence length="407" mass="45863">MDEVITSIKANMMIAGTYTLGQETGRLACPPATVRVGILRAGGLDPDYSRARSGRAEAAHGPKNPNKAKEILDTITASKTLVKYVKLVGLNKEIQDNYGIALSTVVRWLSLSALLESIEASLEHVRSIVLSKPSSVKQAVKINKINIDAIKDLVCLLKQFKHVSTIVQTGNRPSLHMVYIGCNKLERHLTGDDVDKNGNIILLDDRHEGTNFFRQRLIQLLASMFTFDERHLSAAVLHPQYRKLTFAAIYGRGWTHSFIRQEMEIILGVNDCKKLPQMVTTVQPATKKQKTLEEEFADPTDDDNGSSTLYKTEELDKYLQFNIDEKYRQANPLLFWHDYQSRFPTLAILARRLFSIPATSAGVERQFSAADLIINERRASLNPETVEDILFVRSMERLLVQSPNSFF</sequence>
<organism evidence="7 9">
    <name type="scientific">Didymodactylos carnosus</name>
    <dbReference type="NCBI Taxonomy" id="1234261"/>
    <lineage>
        <taxon>Eukaryota</taxon>
        <taxon>Metazoa</taxon>
        <taxon>Spiralia</taxon>
        <taxon>Gnathifera</taxon>
        <taxon>Rotifera</taxon>
        <taxon>Eurotatoria</taxon>
        <taxon>Bdelloidea</taxon>
        <taxon>Philodinida</taxon>
        <taxon>Philodinidae</taxon>
        <taxon>Didymodactylos</taxon>
    </lineage>
</organism>
<keyword evidence="3" id="KW-0863">Zinc-finger</keyword>
<dbReference type="InterPro" id="IPR008906">
    <property type="entry name" value="HATC_C_dom"/>
</dbReference>
<evidence type="ECO:0000313" key="8">
    <source>
        <dbReference type="EMBL" id="CAF4117144.1"/>
    </source>
</evidence>
<evidence type="ECO:0000256" key="5">
    <source>
        <dbReference type="ARBA" id="ARBA00023242"/>
    </source>
</evidence>
<evidence type="ECO:0000256" key="3">
    <source>
        <dbReference type="ARBA" id="ARBA00022771"/>
    </source>
</evidence>
<dbReference type="InterPro" id="IPR012337">
    <property type="entry name" value="RNaseH-like_sf"/>
</dbReference>
<evidence type="ECO:0000313" key="9">
    <source>
        <dbReference type="Proteomes" id="UP000677228"/>
    </source>
</evidence>
<evidence type="ECO:0000256" key="1">
    <source>
        <dbReference type="ARBA" id="ARBA00004123"/>
    </source>
</evidence>
<dbReference type="GO" id="GO:0046983">
    <property type="term" value="F:protein dimerization activity"/>
    <property type="evidence" value="ECO:0007669"/>
    <property type="project" value="InterPro"/>
</dbReference>
<feature type="domain" description="HAT C-terminal dimerisation" evidence="6">
    <location>
        <begin position="314"/>
        <end position="394"/>
    </location>
</feature>
<dbReference type="PANTHER" id="PTHR46481:SF10">
    <property type="entry name" value="ZINC FINGER BED DOMAIN-CONTAINING PROTEIN 39"/>
    <property type="match status" value="1"/>
</dbReference>
<dbReference type="GO" id="GO:0008270">
    <property type="term" value="F:zinc ion binding"/>
    <property type="evidence" value="ECO:0007669"/>
    <property type="project" value="UniProtKB-KW"/>
</dbReference>
<dbReference type="InterPro" id="IPR052035">
    <property type="entry name" value="ZnF_BED_domain_contain"/>
</dbReference>
<reference evidence="7" key="1">
    <citation type="submission" date="2021-02" db="EMBL/GenBank/DDBJ databases">
        <authorList>
            <person name="Nowell W R."/>
        </authorList>
    </citation>
    <scope>NUCLEOTIDE SEQUENCE</scope>
</reference>
<comment type="caution">
    <text evidence="7">The sequence shown here is derived from an EMBL/GenBank/DDBJ whole genome shotgun (WGS) entry which is preliminary data.</text>
</comment>
<evidence type="ECO:0000313" key="7">
    <source>
        <dbReference type="EMBL" id="CAF1309545.1"/>
    </source>
</evidence>
<keyword evidence="4" id="KW-0862">Zinc</keyword>
<protein>
    <recommendedName>
        <fullName evidence="6">HAT C-terminal dimerisation domain-containing protein</fullName>
    </recommendedName>
</protein>
<keyword evidence="2" id="KW-0479">Metal-binding</keyword>
<evidence type="ECO:0000256" key="2">
    <source>
        <dbReference type="ARBA" id="ARBA00022723"/>
    </source>
</evidence>
<name>A0A8S2F358_9BILA</name>
<dbReference type="EMBL" id="CAJOBA010041604">
    <property type="protein sequence ID" value="CAF4117144.1"/>
    <property type="molecule type" value="Genomic_DNA"/>
</dbReference>
<comment type="subcellular location">
    <subcellularLocation>
        <location evidence="1">Nucleus</location>
    </subcellularLocation>
</comment>
<evidence type="ECO:0000259" key="6">
    <source>
        <dbReference type="Pfam" id="PF05699"/>
    </source>
</evidence>
<accession>A0A8S2F358</accession>
<evidence type="ECO:0000256" key="4">
    <source>
        <dbReference type="ARBA" id="ARBA00022833"/>
    </source>
</evidence>
<dbReference type="SUPFAM" id="SSF53098">
    <property type="entry name" value="Ribonuclease H-like"/>
    <property type="match status" value="1"/>
</dbReference>
<gene>
    <name evidence="7" type="ORF">OVA965_LOCUS28917</name>
    <name evidence="8" type="ORF">TMI583_LOCUS29677</name>
</gene>
<dbReference type="EMBL" id="CAJNOK010020022">
    <property type="protein sequence ID" value="CAF1309545.1"/>
    <property type="molecule type" value="Genomic_DNA"/>
</dbReference>
<dbReference type="Pfam" id="PF05699">
    <property type="entry name" value="Dimer_Tnp_hAT"/>
    <property type="match status" value="1"/>
</dbReference>
<keyword evidence="5" id="KW-0539">Nucleus</keyword>
<dbReference type="Proteomes" id="UP000677228">
    <property type="component" value="Unassembled WGS sequence"/>
</dbReference>
<dbReference type="PANTHER" id="PTHR46481">
    <property type="entry name" value="ZINC FINGER BED DOMAIN-CONTAINING PROTEIN 4"/>
    <property type="match status" value="1"/>
</dbReference>
<proteinExistence type="predicted"/>